<name>A0A0C3B0G7_SERVB</name>
<dbReference type="GO" id="GO:0004672">
    <property type="term" value="F:protein kinase activity"/>
    <property type="evidence" value="ECO:0007669"/>
    <property type="project" value="InterPro"/>
</dbReference>
<evidence type="ECO:0000256" key="2">
    <source>
        <dbReference type="SAM" id="SignalP"/>
    </source>
</evidence>
<dbReference type="PROSITE" id="PS50011">
    <property type="entry name" value="PROTEIN_KINASE_DOM"/>
    <property type="match status" value="1"/>
</dbReference>
<feature type="domain" description="Protein kinase" evidence="3">
    <location>
        <begin position="1"/>
        <end position="189"/>
    </location>
</feature>
<evidence type="ECO:0000313" key="4">
    <source>
        <dbReference type="EMBL" id="KIM25694.1"/>
    </source>
</evidence>
<dbReference type="InterPro" id="IPR050167">
    <property type="entry name" value="Ser_Thr_protein_kinase"/>
</dbReference>
<dbReference type="Pfam" id="PF00069">
    <property type="entry name" value="Pkinase"/>
    <property type="match status" value="1"/>
</dbReference>
<organism evidence="4 5">
    <name type="scientific">Serendipita vermifera MAFF 305830</name>
    <dbReference type="NCBI Taxonomy" id="933852"/>
    <lineage>
        <taxon>Eukaryota</taxon>
        <taxon>Fungi</taxon>
        <taxon>Dikarya</taxon>
        <taxon>Basidiomycota</taxon>
        <taxon>Agaricomycotina</taxon>
        <taxon>Agaricomycetes</taxon>
        <taxon>Sebacinales</taxon>
        <taxon>Serendipitaceae</taxon>
        <taxon>Serendipita</taxon>
    </lineage>
</organism>
<dbReference type="SMART" id="SM00220">
    <property type="entry name" value="S_TKc"/>
    <property type="match status" value="1"/>
</dbReference>
<evidence type="ECO:0000256" key="1">
    <source>
        <dbReference type="SAM" id="MobiDB-lite"/>
    </source>
</evidence>
<evidence type="ECO:0000313" key="5">
    <source>
        <dbReference type="Proteomes" id="UP000054097"/>
    </source>
</evidence>
<dbReference type="HOGENOM" id="CLU_1001723_0_0_1"/>
<dbReference type="InterPro" id="IPR011009">
    <property type="entry name" value="Kinase-like_dom_sf"/>
</dbReference>
<dbReference type="GO" id="GO:0005524">
    <property type="term" value="F:ATP binding"/>
    <property type="evidence" value="ECO:0007669"/>
    <property type="project" value="InterPro"/>
</dbReference>
<dbReference type="InterPro" id="IPR000719">
    <property type="entry name" value="Prot_kinase_dom"/>
</dbReference>
<dbReference type="PANTHER" id="PTHR23257:SF958">
    <property type="entry name" value="SERINE_THREONINE-PROTEIN KINASE WNK4"/>
    <property type="match status" value="1"/>
</dbReference>
<dbReference type="AlphaFoldDB" id="A0A0C3B0G7"/>
<sequence length="278" mass="30712">MNLVRWYSSLVRLFLILPVQVRDVARAIKYLHSFNPVIVHGDIKPVKNVLIGADGVGQLCDFGLTRLLNDGLETGLTKTTPHTGTVSYLAYELVRPTGNAVPTTATDVYAFGCLAYGFIYLLPPHSTLDSHWDISRAIGDGIPPASRPQDLLPTYGIIWDLFESCWEFNPNARTSADNICRYLDDNMYTFSSSFDTPRTKQDLSSAIEGTRRENHGGRPEVSASPASFPCVVSLTESSSKQTSAAHITSMVHLKLGKVEVPYLSRSSQQITRPRSSKF</sequence>
<accession>A0A0C3B0G7</accession>
<dbReference type="Gene3D" id="1.10.510.10">
    <property type="entry name" value="Transferase(Phosphotransferase) domain 1"/>
    <property type="match status" value="1"/>
</dbReference>
<dbReference type="GO" id="GO:0005737">
    <property type="term" value="C:cytoplasm"/>
    <property type="evidence" value="ECO:0007669"/>
    <property type="project" value="TreeGrafter"/>
</dbReference>
<gene>
    <name evidence="4" type="ORF">M408DRAFT_73948</name>
</gene>
<evidence type="ECO:0000259" key="3">
    <source>
        <dbReference type="PROSITE" id="PS50011"/>
    </source>
</evidence>
<protein>
    <recommendedName>
        <fullName evidence="3">Protein kinase domain-containing protein</fullName>
    </recommendedName>
</protein>
<reference evidence="5" key="2">
    <citation type="submission" date="2015-01" db="EMBL/GenBank/DDBJ databases">
        <title>Evolutionary Origins and Diversification of the Mycorrhizal Mutualists.</title>
        <authorList>
            <consortium name="DOE Joint Genome Institute"/>
            <consortium name="Mycorrhizal Genomics Consortium"/>
            <person name="Kohler A."/>
            <person name="Kuo A."/>
            <person name="Nagy L.G."/>
            <person name="Floudas D."/>
            <person name="Copeland A."/>
            <person name="Barry K.W."/>
            <person name="Cichocki N."/>
            <person name="Veneault-Fourrey C."/>
            <person name="LaButti K."/>
            <person name="Lindquist E.A."/>
            <person name="Lipzen A."/>
            <person name="Lundell T."/>
            <person name="Morin E."/>
            <person name="Murat C."/>
            <person name="Riley R."/>
            <person name="Ohm R."/>
            <person name="Sun H."/>
            <person name="Tunlid A."/>
            <person name="Henrissat B."/>
            <person name="Grigoriev I.V."/>
            <person name="Hibbett D.S."/>
            <person name="Martin F."/>
        </authorList>
    </citation>
    <scope>NUCLEOTIDE SEQUENCE [LARGE SCALE GENOMIC DNA]</scope>
    <source>
        <strain evidence="5">MAFF 305830</strain>
    </source>
</reference>
<dbReference type="STRING" id="933852.A0A0C3B0G7"/>
<dbReference type="OrthoDB" id="4062651at2759"/>
<feature type="region of interest" description="Disordered" evidence="1">
    <location>
        <begin position="194"/>
        <end position="225"/>
    </location>
</feature>
<dbReference type="PANTHER" id="PTHR23257">
    <property type="entry name" value="SERINE-THREONINE PROTEIN KINASE"/>
    <property type="match status" value="1"/>
</dbReference>
<dbReference type="SUPFAM" id="SSF56112">
    <property type="entry name" value="Protein kinase-like (PK-like)"/>
    <property type="match status" value="1"/>
</dbReference>
<keyword evidence="2" id="KW-0732">Signal</keyword>
<dbReference type="EMBL" id="KN824312">
    <property type="protein sequence ID" value="KIM25694.1"/>
    <property type="molecule type" value="Genomic_DNA"/>
</dbReference>
<feature type="chain" id="PRO_5002172463" description="Protein kinase domain-containing protein" evidence="2">
    <location>
        <begin position="22"/>
        <end position="278"/>
    </location>
</feature>
<feature type="signal peptide" evidence="2">
    <location>
        <begin position="1"/>
        <end position="21"/>
    </location>
</feature>
<reference evidence="4 5" key="1">
    <citation type="submission" date="2014-04" db="EMBL/GenBank/DDBJ databases">
        <authorList>
            <consortium name="DOE Joint Genome Institute"/>
            <person name="Kuo A."/>
            <person name="Zuccaro A."/>
            <person name="Kohler A."/>
            <person name="Nagy L.G."/>
            <person name="Floudas D."/>
            <person name="Copeland A."/>
            <person name="Barry K.W."/>
            <person name="Cichocki N."/>
            <person name="Veneault-Fourrey C."/>
            <person name="LaButti K."/>
            <person name="Lindquist E.A."/>
            <person name="Lipzen A."/>
            <person name="Lundell T."/>
            <person name="Morin E."/>
            <person name="Murat C."/>
            <person name="Sun H."/>
            <person name="Tunlid A."/>
            <person name="Henrissat B."/>
            <person name="Grigoriev I.V."/>
            <person name="Hibbett D.S."/>
            <person name="Martin F."/>
            <person name="Nordberg H.P."/>
            <person name="Cantor M.N."/>
            <person name="Hua S.X."/>
        </authorList>
    </citation>
    <scope>NUCLEOTIDE SEQUENCE [LARGE SCALE GENOMIC DNA]</scope>
    <source>
        <strain evidence="4 5">MAFF 305830</strain>
    </source>
</reference>
<feature type="compositionally biased region" description="Basic and acidic residues" evidence="1">
    <location>
        <begin position="209"/>
        <end position="218"/>
    </location>
</feature>
<proteinExistence type="predicted"/>
<dbReference type="Proteomes" id="UP000054097">
    <property type="component" value="Unassembled WGS sequence"/>
</dbReference>
<keyword evidence="5" id="KW-1185">Reference proteome</keyword>
<dbReference type="GO" id="GO:0007165">
    <property type="term" value="P:signal transduction"/>
    <property type="evidence" value="ECO:0007669"/>
    <property type="project" value="TreeGrafter"/>
</dbReference>